<gene>
    <name evidence="2" type="ORF">HMPREF1202_01328</name>
</gene>
<dbReference type="RefSeq" id="WP_023921812.1">
    <property type="nucleotide sequence ID" value="NZ_KI669408.1"/>
</dbReference>
<dbReference type="AlphaFoldDB" id="V8C5G5"/>
<protein>
    <recommendedName>
        <fullName evidence="1">Transglutaminase-like domain-containing protein</fullName>
    </recommendedName>
</protein>
<sequence length="337" mass="38589">MQSVYYNNLGANKRIYDAALQCFQNRGRSFPVTGSIPAAELAIEVLNDHPEIFYVGQEFRVMSSLMRRDIMPVYLYSPAESVKIRNQLDATAQTIISEHINDHQSDYDKVRSLHDYLKSNLEYDTVAATSHRPNERNIAEAHNIIGALLKNKCVCEGFAKAFKFLCDKIGLECWVVSGKGSSSIGAGPHAWNIVRINGYYHHVDVTWDNQYSDSSAVSNYGYMNLSDDEIAKDHTWNRKHYPECPSSPYNYFRVNNALIDSKAQLESMLYNSFQMEEEFIMFRVVRGSILEREINGCLTDSIQRAANRCKHISVSTFRYGGVPEQLTFFVQPDYCYR</sequence>
<evidence type="ECO:0000259" key="1">
    <source>
        <dbReference type="SMART" id="SM00460"/>
    </source>
</evidence>
<dbReference type="Gene3D" id="3.10.620.30">
    <property type="match status" value="1"/>
</dbReference>
<feature type="domain" description="Transglutaminase-like" evidence="1">
    <location>
        <begin position="147"/>
        <end position="207"/>
    </location>
</feature>
<evidence type="ECO:0000313" key="2">
    <source>
        <dbReference type="EMBL" id="ETD22604.1"/>
    </source>
</evidence>
<dbReference type="InterPro" id="IPR002931">
    <property type="entry name" value="Transglutaminase-like"/>
</dbReference>
<dbReference type="InterPro" id="IPR052557">
    <property type="entry name" value="CAP/Cytokinesis_protein"/>
</dbReference>
<dbReference type="GO" id="GO:0005737">
    <property type="term" value="C:cytoplasm"/>
    <property type="evidence" value="ECO:0007669"/>
    <property type="project" value="TreeGrafter"/>
</dbReference>
<comment type="caution">
    <text evidence="2">The sequence shown here is derived from an EMBL/GenBank/DDBJ whole genome shotgun (WGS) entry which is preliminary data.</text>
</comment>
<evidence type="ECO:0000313" key="3">
    <source>
        <dbReference type="Proteomes" id="UP000018683"/>
    </source>
</evidence>
<dbReference type="PATRIC" id="fig|1073376.3.peg.1367"/>
<name>V8C5G5_9FIRM</name>
<dbReference type="SUPFAM" id="SSF54001">
    <property type="entry name" value="Cysteine proteinases"/>
    <property type="match status" value="1"/>
</dbReference>
<dbReference type="STRING" id="1073376.HMPREF1202_01328"/>
<dbReference type="InterPro" id="IPR038765">
    <property type="entry name" value="Papain-like_cys_pep_sf"/>
</dbReference>
<dbReference type="EMBL" id="AZJE01000016">
    <property type="protein sequence ID" value="ETD22604.1"/>
    <property type="molecule type" value="Genomic_DNA"/>
</dbReference>
<dbReference type="Proteomes" id="UP000018683">
    <property type="component" value="Unassembled WGS sequence"/>
</dbReference>
<dbReference type="OrthoDB" id="9788327at2"/>
<proteinExistence type="predicted"/>
<reference evidence="2 3" key="1">
    <citation type="submission" date="2013-10" db="EMBL/GenBank/DDBJ databases">
        <title>The Genome Sequence of Ruminococcus lactaris CC59_002D.</title>
        <authorList>
            <consortium name="The Broad Institute Genomics Platform"/>
            <person name="Earl A."/>
            <person name="Allen-Vercoe E."/>
            <person name="Daigneault M."/>
            <person name="Young S.K."/>
            <person name="Zeng Q."/>
            <person name="Gargeya S."/>
            <person name="Fitzgerald M."/>
            <person name="Abouelleil A."/>
            <person name="Alvarado L."/>
            <person name="Chapman S.B."/>
            <person name="Gainer-Dewar J."/>
            <person name="Goldberg J."/>
            <person name="Griggs A."/>
            <person name="Gujja S."/>
            <person name="Hansen M."/>
            <person name="Howarth C."/>
            <person name="Imamovic A."/>
            <person name="Ireland A."/>
            <person name="Larimer J."/>
            <person name="McCowan C."/>
            <person name="Murphy C."/>
            <person name="Pearson M."/>
            <person name="Poon T.W."/>
            <person name="Priest M."/>
            <person name="Roberts A."/>
            <person name="Saif S."/>
            <person name="Shea T."/>
            <person name="Sykes S."/>
            <person name="Wortman J."/>
            <person name="Nusbaum C."/>
            <person name="Birren B."/>
        </authorList>
    </citation>
    <scope>NUCLEOTIDE SEQUENCE [LARGE SCALE GENOMIC DNA]</scope>
    <source>
        <strain evidence="2 3">CC59_002D</strain>
    </source>
</reference>
<dbReference type="HOGENOM" id="CLU_044957_0_0_9"/>
<organism evidence="2 3">
    <name type="scientific">[Ruminococcus] lactaris CC59_002D</name>
    <dbReference type="NCBI Taxonomy" id="1073376"/>
    <lineage>
        <taxon>Bacteria</taxon>
        <taxon>Bacillati</taxon>
        <taxon>Bacillota</taxon>
        <taxon>Clostridia</taxon>
        <taxon>Lachnospirales</taxon>
        <taxon>Lachnospiraceae</taxon>
        <taxon>Mediterraneibacter</taxon>
    </lineage>
</organism>
<dbReference type="Pfam" id="PF01841">
    <property type="entry name" value="Transglut_core"/>
    <property type="match status" value="1"/>
</dbReference>
<dbReference type="PANTHER" id="PTHR46333:SF2">
    <property type="entry name" value="CYTOKINESIS PROTEIN 3"/>
    <property type="match status" value="1"/>
</dbReference>
<dbReference type="PANTHER" id="PTHR46333">
    <property type="entry name" value="CYTOKINESIS PROTEIN 3"/>
    <property type="match status" value="1"/>
</dbReference>
<accession>V8C5G5</accession>
<dbReference type="SMART" id="SM00460">
    <property type="entry name" value="TGc"/>
    <property type="match status" value="1"/>
</dbReference>